<keyword evidence="2 6" id="KW-0863">Zinc-finger</keyword>
<protein>
    <submittedName>
        <fullName evidence="11">PHD-type domain-containing protein</fullName>
    </submittedName>
</protein>
<sequence>MVKQMLKIRSEPSESWNPFAMELQRQSKLNSIPRVIDKADDRFSSHARFPQTRLERLTAQEINRLNSLPSNLRRTGNETQDERDIKNVLSSIVQEVVQKDNENGWHKSILNKLHATKYSYITTTNRVIPSEPVMQSPYYSQSPPQTVRRYFTMRQIEEEVQPHVERLKLEINKRRYRFEIECANQLGLATPWKRTRYRRPGISAPSKGLFKTREMVVHYPVSSLIGTIPDDCFVLDEGEDNTVLSLPAFPTADDDFRHFGYLLDAIPTSNCEEFAPSTPSITRTNSASSEASGASSMNALYPRTKTVSLSSCDIPMTNLCIDSGCSSPCSGYSSDCGRLSLMEVSDDEEEAYQDSDFRSKAKPKLPVDNDEPIAKRTRLHERQMLMEEEYQREKVMVNPLEISLHPDGPPMSNVKSEMIDEKAEYDGEEVRQSMSPGRSMFDQSSLSLFDVSKGDEGEKKELTKKLVKVEHKNPRGRPRKKENSTETAEVKKPKKIKKELINLTSGERKRKLLCSKCVKVCDERRYYAQCPACDQRVHGKCIGLTEKRVRKMGGWMCEECDAPPKEVVYCLCKKPYDESLFYVGCDGCEDWFHPECVGTTQKEVESTNAGYLCPTCSADNQVVQTVRNQKAAASEASMEQRMASRKEFPLLWRLLDVLVDNQHSWPFRNAVDREKLPRYYEIIQKPMDLDTMRRKLESNEYQNLKSFVADACLIFDNTRQFYVKQNEIYQCADQLEKVFRSEIVRVSKDVDGHRSRVPSVLDIETDQLLGFGSDCNMDPSQFLEGVL</sequence>
<dbReference type="PROSITE" id="PS50014">
    <property type="entry name" value="BROMODOMAIN_2"/>
    <property type="match status" value="1"/>
</dbReference>
<organism evidence="10 11">
    <name type="scientific">Bursaphelenchus xylophilus</name>
    <name type="common">Pinewood nematode worm</name>
    <name type="synonym">Aphelenchoides xylophilus</name>
    <dbReference type="NCBI Taxonomy" id="6326"/>
    <lineage>
        <taxon>Eukaryota</taxon>
        <taxon>Metazoa</taxon>
        <taxon>Ecdysozoa</taxon>
        <taxon>Nematoda</taxon>
        <taxon>Chromadorea</taxon>
        <taxon>Rhabditida</taxon>
        <taxon>Tylenchina</taxon>
        <taxon>Tylenchomorpha</taxon>
        <taxon>Aphelenchoidea</taxon>
        <taxon>Aphelenchoididae</taxon>
        <taxon>Bursaphelenchus</taxon>
    </lineage>
</organism>
<dbReference type="PRINTS" id="PR00503">
    <property type="entry name" value="BROMODOMAIN"/>
</dbReference>
<dbReference type="eggNOG" id="KOG1632">
    <property type="taxonomic scope" value="Eukaryota"/>
</dbReference>
<feature type="region of interest" description="Disordered" evidence="7">
    <location>
        <begin position="471"/>
        <end position="493"/>
    </location>
</feature>
<dbReference type="AlphaFoldDB" id="A0A1I7RQ31"/>
<dbReference type="SUPFAM" id="SSF57903">
    <property type="entry name" value="FYVE/PHD zinc finger"/>
    <property type="match status" value="2"/>
</dbReference>
<evidence type="ECO:0000256" key="4">
    <source>
        <dbReference type="ARBA" id="ARBA00023117"/>
    </source>
</evidence>
<evidence type="ECO:0000256" key="7">
    <source>
        <dbReference type="SAM" id="MobiDB-lite"/>
    </source>
</evidence>
<dbReference type="SMART" id="SM00249">
    <property type="entry name" value="PHD"/>
    <property type="match status" value="2"/>
</dbReference>
<accession>A0A1I7RQ31</accession>
<evidence type="ECO:0000259" key="8">
    <source>
        <dbReference type="PROSITE" id="PS50014"/>
    </source>
</evidence>
<evidence type="ECO:0000256" key="1">
    <source>
        <dbReference type="ARBA" id="ARBA00022723"/>
    </source>
</evidence>
<feature type="compositionally biased region" description="Polar residues" evidence="7">
    <location>
        <begin position="274"/>
        <end position="285"/>
    </location>
</feature>
<dbReference type="GO" id="GO:0008270">
    <property type="term" value="F:zinc ion binding"/>
    <property type="evidence" value="ECO:0007669"/>
    <property type="project" value="UniProtKB-KW"/>
</dbReference>
<evidence type="ECO:0000256" key="2">
    <source>
        <dbReference type="ARBA" id="ARBA00022771"/>
    </source>
</evidence>
<keyword evidence="1" id="KW-0479">Metal-binding</keyword>
<dbReference type="InterPro" id="IPR001487">
    <property type="entry name" value="Bromodomain"/>
</dbReference>
<feature type="compositionally biased region" description="Basic and acidic residues" evidence="7">
    <location>
        <begin position="481"/>
        <end position="491"/>
    </location>
</feature>
<dbReference type="SUPFAM" id="SSF47370">
    <property type="entry name" value="Bromodomain"/>
    <property type="match status" value="1"/>
</dbReference>
<dbReference type="Pfam" id="PF00439">
    <property type="entry name" value="Bromodomain"/>
    <property type="match status" value="1"/>
</dbReference>
<feature type="region of interest" description="Disordered" evidence="7">
    <location>
        <begin position="274"/>
        <end position="294"/>
    </location>
</feature>
<dbReference type="Gene3D" id="1.20.920.10">
    <property type="entry name" value="Bromodomain-like"/>
    <property type="match status" value="1"/>
</dbReference>
<name>A0A1I7RQ31_BURXY</name>
<proteinExistence type="predicted"/>
<keyword evidence="4 5" id="KW-0103">Bromodomain</keyword>
<feature type="domain" description="PHD-type" evidence="9">
    <location>
        <begin position="511"/>
        <end position="563"/>
    </location>
</feature>
<dbReference type="Proteomes" id="UP000095284">
    <property type="component" value="Unplaced"/>
</dbReference>
<keyword evidence="3" id="KW-0862">Zinc</keyword>
<dbReference type="CDD" id="cd15489">
    <property type="entry name" value="PHD_SF"/>
    <property type="match status" value="1"/>
</dbReference>
<dbReference type="InterPro" id="IPR011011">
    <property type="entry name" value="Znf_FYVE_PHD"/>
</dbReference>
<evidence type="ECO:0000256" key="3">
    <source>
        <dbReference type="ARBA" id="ARBA00022833"/>
    </source>
</evidence>
<evidence type="ECO:0000256" key="6">
    <source>
        <dbReference type="PROSITE-ProRule" id="PRU00146"/>
    </source>
</evidence>
<reference evidence="11" key="1">
    <citation type="submission" date="2016-11" db="UniProtKB">
        <authorList>
            <consortium name="WormBaseParasite"/>
        </authorList>
    </citation>
    <scope>IDENTIFICATION</scope>
</reference>
<evidence type="ECO:0000259" key="9">
    <source>
        <dbReference type="PROSITE" id="PS50016"/>
    </source>
</evidence>
<dbReference type="PANTHER" id="PTHR45975">
    <property type="entry name" value="NUCLEOSOME-REMODELING FACTOR SUBUNIT BPTF"/>
    <property type="match status" value="1"/>
</dbReference>
<dbReference type="InterPro" id="IPR036427">
    <property type="entry name" value="Bromodomain-like_sf"/>
</dbReference>
<dbReference type="GO" id="GO:0006357">
    <property type="term" value="P:regulation of transcription by RNA polymerase II"/>
    <property type="evidence" value="ECO:0007669"/>
    <property type="project" value="InterPro"/>
</dbReference>
<dbReference type="WBParaSite" id="BXY_0282200.1">
    <property type="protein sequence ID" value="BXY_0282200.1"/>
    <property type="gene ID" value="BXY_0282200"/>
</dbReference>
<dbReference type="InterPro" id="IPR019787">
    <property type="entry name" value="Znf_PHD-finger"/>
</dbReference>
<dbReference type="InterPro" id="IPR013083">
    <property type="entry name" value="Znf_RING/FYVE/PHD"/>
</dbReference>
<evidence type="ECO:0000256" key="5">
    <source>
        <dbReference type="PROSITE-ProRule" id="PRU00035"/>
    </source>
</evidence>
<evidence type="ECO:0000313" key="11">
    <source>
        <dbReference type="WBParaSite" id="BXY_0282200.1"/>
    </source>
</evidence>
<dbReference type="PROSITE" id="PS50016">
    <property type="entry name" value="ZF_PHD_2"/>
    <property type="match status" value="2"/>
</dbReference>
<dbReference type="InterPro" id="IPR001965">
    <property type="entry name" value="Znf_PHD"/>
</dbReference>
<dbReference type="GO" id="GO:0000978">
    <property type="term" value="F:RNA polymerase II cis-regulatory region sequence-specific DNA binding"/>
    <property type="evidence" value="ECO:0007669"/>
    <property type="project" value="TreeGrafter"/>
</dbReference>
<dbReference type="CDD" id="cd15560">
    <property type="entry name" value="PHD2_3_BPTF"/>
    <property type="match status" value="1"/>
</dbReference>
<dbReference type="PANTHER" id="PTHR45975:SF2">
    <property type="entry name" value="NUCLEOSOME-REMODELING FACTOR SUBUNIT BPTF"/>
    <property type="match status" value="1"/>
</dbReference>
<evidence type="ECO:0000313" key="10">
    <source>
        <dbReference type="Proteomes" id="UP000095284"/>
    </source>
</evidence>
<dbReference type="GO" id="GO:0016589">
    <property type="term" value="C:NURF complex"/>
    <property type="evidence" value="ECO:0007669"/>
    <property type="project" value="InterPro"/>
</dbReference>
<dbReference type="Gene3D" id="3.30.40.10">
    <property type="entry name" value="Zinc/RING finger domain, C3HC4 (zinc finger)"/>
    <property type="match status" value="2"/>
</dbReference>
<feature type="domain" description="Bromo" evidence="8">
    <location>
        <begin position="659"/>
        <end position="729"/>
    </location>
</feature>
<dbReference type="InterPro" id="IPR038028">
    <property type="entry name" value="BPTF"/>
</dbReference>
<dbReference type="SMART" id="SM00297">
    <property type="entry name" value="BROMO"/>
    <property type="match status" value="1"/>
</dbReference>
<dbReference type="Pfam" id="PF00628">
    <property type="entry name" value="PHD"/>
    <property type="match status" value="1"/>
</dbReference>
<feature type="region of interest" description="Disordered" evidence="7">
    <location>
        <begin position="350"/>
        <end position="369"/>
    </location>
</feature>
<feature type="domain" description="PHD-type" evidence="9">
    <location>
        <begin position="567"/>
        <end position="619"/>
    </location>
</feature>